<dbReference type="EMBL" id="JAQQXP010000001">
    <property type="protein sequence ID" value="MDC8830352.1"/>
    <property type="molecule type" value="Genomic_DNA"/>
</dbReference>
<keyword evidence="2" id="KW-1185">Reference proteome</keyword>
<dbReference type="Proteomes" id="UP001218788">
    <property type="component" value="Unassembled WGS sequence"/>
</dbReference>
<keyword evidence="1" id="KW-0418">Kinase</keyword>
<name>A0ABT5L008_9ALTE</name>
<dbReference type="RefSeq" id="WP_273639127.1">
    <property type="nucleotide sequence ID" value="NZ_JAQQXP010000001.1"/>
</dbReference>
<proteinExistence type="predicted"/>
<dbReference type="Gene3D" id="3.40.50.300">
    <property type="entry name" value="P-loop containing nucleotide triphosphate hydrolases"/>
    <property type="match status" value="1"/>
</dbReference>
<evidence type="ECO:0000313" key="1">
    <source>
        <dbReference type="EMBL" id="MDC8830352.1"/>
    </source>
</evidence>
<dbReference type="GO" id="GO:0016301">
    <property type="term" value="F:kinase activity"/>
    <property type="evidence" value="ECO:0007669"/>
    <property type="project" value="UniProtKB-KW"/>
</dbReference>
<dbReference type="InterPro" id="IPR027600">
    <property type="entry name" value="HprK-rel_A"/>
</dbReference>
<dbReference type="SUPFAM" id="SSF53795">
    <property type="entry name" value="PEP carboxykinase-like"/>
    <property type="match status" value="1"/>
</dbReference>
<comment type="caution">
    <text evidence="1">The sequence shown here is derived from an EMBL/GenBank/DDBJ whole genome shotgun (WGS) entry which is preliminary data.</text>
</comment>
<accession>A0ABT5L008</accession>
<evidence type="ECO:0000313" key="2">
    <source>
        <dbReference type="Proteomes" id="UP001218788"/>
    </source>
</evidence>
<keyword evidence="1" id="KW-0808">Transferase</keyword>
<gene>
    <name evidence="1" type="ORF">OIK42_06190</name>
</gene>
<dbReference type="InterPro" id="IPR027417">
    <property type="entry name" value="P-loop_NTPase"/>
</dbReference>
<protein>
    <submittedName>
        <fullName evidence="1">HprK-related kinase A</fullName>
    </submittedName>
</protein>
<sequence>MNISIASGLYRYSVANVSETIYHQLKLLYDDALSTTATGWCDFALKIENTSLVRRILRPQRVVNIEGQLPFNPIAPAKLLPTIEWSLNWCVAAYEHQKLILHSSVVAKNGQAILLPAASGSGKTTLATYLGAHGWEMFSDELAVLDLHSNRVNPLFRPASLKNDSINIIRKSCPSVTFSATTAATHKGDIAHAKLYSYEQFNTFGKCPVNAVVFPKYVAQSNTKVMTLSQAEGFASLTRQGFNYNVLGTKGFSTLATVATNSRFYYVEYSDLADMSDLLTEVLAKQC</sequence>
<dbReference type="NCBIfam" id="TIGR04352">
    <property type="entry name" value="HprK_rel_A"/>
    <property type="match status" value="1"/>
</dbReference>
<reference evidence="1 2" key="1">
    <citation type="submission" date="2022-10" db="EMBL/GenBank/DDBJ databases">
        <title>Alteromonas sp. chi3 Genome sequencing.</title>
        <authorList>
            <person name="Park S."/>
        </authorList>
    </citation>
    <scope>NUCLEOTIDE SEQUENCE [LARGE SCALE GENOMIC DNA]</scope>
    <source>
        <strain evidence="2">chi3</strain>
    </source>
</reference>
<organism evidence="1 2">
    <name type="scientific">Alteromonas gilva</name>
    <dbReference type="NCBI Taxonomy" id="2987522"/>
    <lineage>
        <taxon>Bacteria</taxon>
        <taxon>Pseudomonadati</taxon>
        <taxon>Pseudomonadota</taxon>
        <taxon>Gammaproteobacteria</taxon>
        <taxon>Alteromonadales</taxon>
        <taxon>Alteromonadaceae</taxon>
        <taxon>Alteromonas/Salinimonas group</taxon>
        <taxon>Alteromonas</taxon>
    </lineage>
</organism>